<dbReference type="AlphaFoldDB" id="A0A1H0SVZ5"/>
<feature type="non-terminal residue" evidence="2">
    <location>
        <position position="95"/>
    </location>
</feature>
<dbReference type="InterPro" id="IPR009057">
    <property type="entry name" value="Homeodomain-like_sf"/>
</dbReference>
<accession>A0A1H0SVZ5</accession>
<protein>
    <submittedName>
        <fullName evidence="2">Transposase</fullName>
    </submittedName>
</protein>
<dbReference type="Proteomes" id="UP000199073">
    <property type="component" value="Unassembled WGS sequence"/>
</dbReference>
<dbReference type="EMBL" id="FNJI01000021">
    <property type="protein sequence ID" value="SDP45947.1"/>
    <property type="molecule type" value="Genomic_DNA"/>
</dbReference>
<dbReference type="GO" id="GO:0004803">
    <property type="term" value="F:transposase activity"/>
    <property type="evidence" value="ECO:0007669"/>
    <property type="project" value="InterPro"/>
</dbReference>
<gene>
    <name evidence="2" type="ORF">SAMN05660330_02826</name>
</gene>
<dbReference type="GO" id="GO:0003677">
    <property type="term" value="F:DNA binding"/>
    <property type="evidence" value="ECO:0007669"/>
    <property type="project" value="InterPro"/>
</dbReference>
<reference evidence="2 3" key="1">
    <citation type="submission" date="2016-10" db="EMBL/GenBank/DDBJ databases">
        <authorList>
            <person name="de Groot N.N."/>
        </authorList>
    </citation>
    <scope>NUCLEOTIDE SEQUENCE [LARGE SCALE GENOMIC DNA]</scope>
    <source>
        <strain evidence="2 3">DSM 12130</strain>
    </source>
</reference>
<proteinExistence type="predicted"/>
<dbReference type="SUPFAM" id="SSF46689">
    <property type="entry name" value="Homeodomain-like"/>
    <property type="match status" value="1"/>
</dbReference>
<feature type="coiled-coil region" evidence="1">
    <location>
        <begin position="62"/>
        <end position="89"/>
    </location>
</feature>
<keyword evidence="3" id="KW-1185">Reference proteome</keyword>
<organism evidence="2 3">
    <name type="scientific">Desulforhopalus singaporensis</name>
    <dbReference type="NCBI Taxonomy" id="91360"/>
    <lineage>
        <taxon>Bacteria</taxon>
        <taxon>Pseudomonadati</taxon>
        <taxon>Thermodesulfobacteriota</taxon>
        <taxon>Desulfobulbia</taxon>
        <taxon>Desulfobulbales</taxon>
        <taxon>Desulfocapsaceae</taxon>
        <taxon>Desulforhopalus</taxon>
    </lineage>
</organism>
<dbReference type="STRING" id="91360.SAMN05660330_02826"/>
<name>A0A1H0SVZ5_9BACT</name>
<evidence type="ECO:0000313" key="2">
    <source>
        <dbReference type="EMBL" id="SDP45947.1"/>
    </source>
</evidence>
<dbReference type="OrthoDB" id="9766656at2"/>
<dbReference type="PANTHER" id="PTHR33215:SF13">
    <property type="entry name" value="PROTEIN DISTAL ANTENNA"/>
    <property type="match status" value="1"/>
</dbReference>
<dbReference type="InterPro" id="IPR051839">
    <property type="entry name" value="RD_transcriptional_regulator"/>
</dbReference>
<dbReference type="InterPro" id="IPR002514">
    <property type="entry name" value="Transposase_8"/>
</dbReference>
<evidence type="ECO:0000256" key="1">
    <source>
        <dbReference type="SAM" id="Coils"/>
    </source>
</evidence>
<evidence type="ECO:0000313" key="3">
    <source>
        <dbReference type="Proteomes" id="UP000199073"/>
    </source>
</evidence>
<keyword evidence="1" id="KW-0175">Coiled coil</keyword>
<sequence length="95" mass="10907">MSKRTRRNYSEEFKDEAVKLITEQGYSIAEAARNLGINANLLGRWKKEAEQPTGDLTSSGNMTAMQAELRRLRKENKQLKMEREILKKAAAFFAK</sequence>
<dbReference type="RefSeq" id="WP_143005512.1">
    <property type="nucleotide sequence ID" value="NZ_FNJI01000021.1"/>
</dbReference>
<dbReference type="PANTHER" id="PTHR33215">
    <property type="entry name" value="PROTEIN DISTAL ANTENNA"/>
    <property type="match status" value="1"/>
</dbReference>
<dbReference type="Gene3D" id="1.10.10.60">
    <property type="entry name" value="Homeodomain-like"/>
    <property type="match status" value="1"/>
</dbReference>
<dbReference type="GO" id="GO:0006313">
    <property type="term" value="P:DNA transposition"/>
    <property type="evidence" value="ECO:0007669"/>
    <property type="project" value="InterPro"/>
</dbReference>
<dbReference type="Pfam" id="PF01527">
    <property type="entry name" value="HTH_Tnp_1"/>
    <property type="match status" value="1"/>
</dbReference>